<keyword evidence="3" id="KW-1185">Reference proteome</keyword>
<proteinExistence type="predicted"/>
<dbReference type="EMBL" id="JAJNDB010000004">
    <property type="protein sequence ID" value="MCD2195432.1"/>
    <property type="molecule type" value="Genomic_DNA"/>
</dbReference>
<evidence type="ECO:0000256" key="1">
    <source>
        <dbReference type="SAM" id="MobiDB-lite"/>
    </source>
</evidence>
<name>A0ABS8PAY7_9PSEU</name>
<feature type="compositionally biased region" description="Basic and acidic residues" evidence="1">
    <location>
        <begin position="24"/>
        <end position="37"/>
    </location>
</feature>
<protein>
    <submittedName>
        <fullName evidence="2">Uncharacterized protein</fullName>
    </submittedName>
</protein>
<sequence>MEIGPVRRRFTAEPAGSPVPGEAESVHEPSALEREPVAAEQDAIPTTSGRSDHP</sequence>
<dbReference type="Proteomes" id="UP001199469">
    <property type="component" value="Unassembled WGS sequence"/>
</dbReference>
<evidence type="ECO:0000313" key="3">
    <source>
        <dbReference type="Proteomes" id="UP001199469"/>
    </source>
</evidence>
<evidence type="ECO:0000313" key="2">
    <source>
        <dbReference type="EMBL" id="MCD2195432.1"/>
    </source>
</evidence>
<reference evidence="2 3" key="1">
    <citation type="submission" date="2021-11" db="EMBL/GenBank/DDBJ databases">
        <title>Draft genome sequence of Actinomycetospora sp. SF1 isolated from the rhizosphere soil.</title>
        <authorList>
            <person name="Duangmal K."/>
            <person name="Chantavorakit T."/>
        </authorList>
    </citation>
    <scope>NUCLEOTIDE SEQUENCE [LARGE SCALE GENOMIC DNA]</scope>
    <source>
        <strain evidence="2 3">TBRC 5722</strain>
    </source>
</reference>
<gene>
    <name evidence="2" type="ORF">LQ327_18845</name>
</gene>
<organism evidence="2 3">
    <name type="scientific">Actinomycetospora endophytica</name>
    <dbReference type="NCBI Taxonomy" id="2291215"/>
    <lineage>
        <taxon>Bacteria</taxon>
        <taxon>Bacillati</taxon>
        <taxon>Actinomycetota</taxon>
        <taxon>Actinomycetes</taxon>
        <taxon>Pseudonocardiales</taxon>
        <taxon>Pseudonocardiaceae</taxon>
        <taxon>Actinomycetospora</taxon>
    </lineage>
</organism>
<accession>A0ABS8PAY7</accession>
<dbReference type="RefSeq" id="WP_230736546.1">
    <property type="nucleotide sequence ID" value="NZ_JAJNDB010000004.1"/>
</dbReference>
<feature type="compositionally biased region" description="Polar residues" evidence="1">
    <location>
        <begin position="44"/>
        <end position="54"/>
    </location>
</feature>
<comment type="caution">
    <text evidence="2">The sequence shown here is derived from an EMBL/GenBank/DDBJ whole genome shotgun (WGS) entry which is preliminary data.</text>
</comment>
<feature type="region of interest" description="Disordered" evidence="1">
    <location>
        <begin position="1"/>
        <end position="54"/>
    </location>
</feature>